<dbReference type="PROSITE" id="PS50026">
    <property type="entry name" value="EGF_3"/>
    <property type="match status" value="1"/>
</dbReference>
<keyword evidence="2" id="KW-1015">Disulfide bond</keyword>
<dbReference type="GeneID" id="116295484"/>
<protein>
    <submittedName>
        <fullName evidence="8">Uncharacterized transmembrane protein DDB_G0289901-like</fullName>
    </submittedName>
</protein>
<feature type="region of interest" description="Disordered" evidence="3">
    <location>
        <begin position="334"/>
        <end position="378"/>
    </location>
</feature>
<evidence type="ECO:0000313" key="8">
    <source>
        <dbReference type="RefSeq" id="XP_031559165.1"/>
    </source>
</evidence>
<feature type="disulfide bond" evidence="2">
    <location>
        <begin position="139"/>
        <end position="148"/>
    </location>
</feature>
<dbReference type="PROSITE" id="PS00022">
    <property type="entry name" value="EGF_1"/>
    <property type="match status" value="1"/>
</dbReference>
<evidence type="ECO:0000313" key="7">
    <source>
        <dbReference type="Proteomes" id="UP000515163"/>
    </source>
</evidence>
<name>A0A6P8I2V5_ACTTE</name>
<dbReference type="SUPFAM" id="SSF57414">
    <property type="entry name" value="Hairpin loop containing domain-like"/>
    <property type="match status" value="1"/>
</dbReference>
<organism evidence="7 8">
    <name type="scientific">Actinia tenebrosa</name>
    <name type="common">Australian red waratah sea anemone</name>
    <dbReference type="NCBI Taxonomy" id="6105"/>
    <lineage>
        <taxon>Eukaryota</taxon>
        <taxon>Metazoa</taxon>
        <taxon>Cnidaria</taxon>
        <taxon>Anthozoa</taxon>
        <taxon>Hexacorallia</taxon>
        <taxon>Actiniaria</taxon>
        <taxon>Actiniidae</taxon>
        <taxon>Actinia</taxon>
    </lineage>
</organism>
<evidence type="ECO:0000256" key="3">
    <source>
        <dbReference type="SAM" id="MobiDB-lite"/>
    </source>
</evidence>
<comment type="caution">
    <text evidence="2">Lacks conserved residue(s) required for the propagation of feature annotation.</text>
</comment>
<dbReference type="AlphaFoldDB" id="A0A6P8I2V5"/>
<reference evidence="8" key="1">
    <citation type="submission" date="2025-08" db="UniProtKB">
        <authorList>
            <consortium name="RefSeq"/>
        </authorList>
    </citation>
    <scope>IDENTIFICATION</scope>
    <source>
        <tissue evidence="8">Tentacle</tissue>
    </source>
</reference>
<dbReference type="InParanoid" id="A0A6P8I2V5"/>
<dbReference type="CDD" id="cd00054">
    <property type="entry name" value="EGF_CA"/>
    <property type="match status" value="1"/>
</dbReference>
<dbReference type="SUPFAM" id="SSF57196">
    <property type="entry name" value="EGF/Laminin"/>
    <property type="match status" value="1"/>
</dbReference>
<keyword evidence="4" id="KW-0732">Signal</keyword>
<keyword evidence="7" id="KW-1185">Reference proteome</keyword>
<dbReference type="RefSeq" id="XP_031559165.1">
    <property type="nucleotide sequence ID" value="XM_031703305.1"/>
</dbReference>
<comment type="similarity">
    <text evidence="1">Belongs to the EGF domain peptide family.</text>
</comment>
<dbReference type="KEGG" id="aten:116295484"/>
<accession>A0A6P8I2V5</accession>
<dbReference type="InterPro" id="IPR003609">
    <property type="entry name" value="Pan_app"/>
</dbReference>
<feature type="chain" id="PRO_5028116008" evidence="4">
    <location>
        <begin position="30"/>
        <end position="592"/>
    </location>
</feature>
<dbReference type="Proteomes" id="UP000515163">
    <property type="component" value="Unplaced"/>
</dbReference>
<feature type="disulfide bond" evidence="2">
    <location>
        <begin position="120"/>
        <end position="137"/>
    </location>
</feature>
<feature type="compositionally biased region" description="Gly residues" evidence="3">
    <location>
        <begin position="334"/>
        <end position="363"/>
    </location>
</feature>
<gene>
    <name evidence="8" type="primary">LOC116295484</name>
</gene>
<evidence type="ECO:0000256" key="4">
    <source>
        <dbReference type="SAM" id="SignalP"/>
    </source>
</evidence>
<feature type="domain" description="Apple" evidence="6">
    <location>
        <begin position="32"/>
        <end position="108"/>
    </location>
</feature>
<keyword evidence="2" id="KW-0245">EGF-like domain</keyword>
<evidence type="ECO:0000259" key="5">
    <source>
        <dbReference type="PROSITE" id="PS50026"/>
    </source>
</evidence>
<proteinExistence type="inferred from homology"/>
<dbReference type="OrthoDB" id="5986272at2759"/>
<sequence length="592" mass="59573">MKQTNLGFPGSTTVCIAFLFGTIVKLTFSQECQTVNAVRGYRLVNHVLNTVHDVTFERCTVLCTEHPACYSINHFTTTSTCELNKKTKLWFLSDFIPSDSFFYMDMLVRQYDICVHDNPCRNGAKCIPYPNNGTFHCQCSKHYTGKTCEAILKGENVSCSNQVLDLCQTNMTAWQATILGPTSLNLSGCNPDNVTNTEELLLFVSRARNDSLGDYGKYQIVKVKENTGCAVTLLTPINITLSGSPCELIAQRLPFFDHVSLTQSCQVTCRARSGAVGGILALRATKLTIDSTSKIQVNGKGFHGGAGGNSSGGGGFGGETFVCLSSTYGKGGDAGQTGDHGGGSGEVTTTGPGGLNAGGGGGDSSNNPDDGAGGGGGAGHFSGGGGGGGGTGCYKSAGGAGGIASTLIQAYAGGGGSSECPGRNGGIGGSTGGNAGNSVRGGIGGNSPGLNYGSGGGGGGFQYGNVDFYTHLSYGGGGGGGNGYGFIGGKGGNGGGLVLLFLDQLTLNGSIEAQGSRGECAPSDVTHRAAPGGSGAGGSVVIFTKELSGTVSGKIRVEGGTPRECALGTGGGGGGGIGRWVVKSLSTLYKSG</sequence>
<dbReference type="Gene3D" id="2.10.25.10">
    <property type="entry name" value="Laminin"/>
    <property type="match status" value="1"/>
</dbReference>
<feature type="domain" description="EGF-like" evidence="5">
    <location>
        <begin position="110"/>
        <end position="149"/>
    </location>
</feature>
<dbReference type="PROSITE" id="PS50948">
    <property type="entry name" value="PAN"/>
    <property type="match status" value="1"/>
</dbReference>
<evidence type="ECO:0000259" key="6">
    <source>
        <dbReference type="PROSITE" id="PS50948"/>
    </source>
</evidence>
<dbReference type="SMART" id="SM00181">
    <property type="entry name" value="EGF"/>
    <property type="match status" value="1"/>
</dbReference>
<feature type="signal peptide" evidence="4">
    <location>
        <begin position="1"/>
        <end position="29"/>
    </location>
</feature>
<dbReference type="InterPro" id="IPR000742">
    <property type="entry name" value="EGF"/>
</dbReference>
<evidence type="ECO:0000256" key="1">
    <source>
        <dbReference type="ARBA" id="ARBA00006373"/>
    </source>
</evidence>
<dbReference type="Pfam" id="PF00008">
    <property type="entry name" value="EGF"/>
    <property type="match status" value="1"/>
</dbReference>
<evidence type="ECO:0000256" key="2">
    <source>
        <dbReference type="PROSITE-ProRule" id="PRU00076"/>
    </source>
</evidence>
<dbReference type="Pfam" id="PF00024">
    <property type="entry name" value="PAN_1"/>
    <property type="match status" value="1"/>
</dbReference>